<proteinExistence type="predicted"/>
<organism evidence="2 3">
    <name type="scientific">Photobacterium rosenbergii</name>
    <dbReference type="NCBI Taxonomy" id="294936"/>
    <lineage>
        <taxon>Bacteria</taxon>
        <taxon>Pseudomonadati</taxon>
        <taxon>Pseudomonadota</taxon>
        <taxon>Gammaproteobacteria</taxon>
        <taxon>Vibrionales</taxon>
        <taxon>Vibrionaceae</taxon>
        <taxon>Photobacterium</taxon>
    </lineage>
</organism>
<sequence>MSNKGINILAQAPNGFFKLSALALAILPVYSANADEFSYPVLRPSQSDFGGVGLMQMPTARMNPTGEFNAGATYNSEYHHYNASLQLFPWFEATIRYTIVQDLLYSSNPDFSGDSKYTDKGIDFKVRLWEESYWLPEVAVGVRDFGGTGLFDGEFIAANKQFGPVDVTLGVAWGYMGNSGNVTNPLCDLADRFCEREIGGQWGTANFDNFFSGPMSIYGGLEYQSPWEPLRFKLEYDANDYESDFPVTRGDIEMPQDSKFNYGALYRLGDWGDLRLSYERGNTWTFGFNLYTNFNSLKSGWQDEPAPDYTPRSQSPSNTPELTNAEWQVLADELHTIAGYKNPTIHHDNNSITVSADQNKYRDRNEAHERAATVLANRGPDVAEYRLIETSNHQAITETRIDADKFSQVANVEYIGANVEDSTSVSTPNEPEGRLAAEPSRRWDVSLSPTLQQSIGGSEDFYMFNIGINAGANYWFTDNIELGGSVYFNIYDNYDQFLYDVPPDGTDLKRVRTLVRQYISDNPVRLDNLQLTWMDKLGDNWYSQAYGGYLEMMFGGVGGEVLYRPLGANWAVGMDVNYVVQRDPDSAFGFFTDEEQFDPITNRSYRVQTGAMTGHVTGYYQPQWDWLPNTLFKVSAGQYLTEDIGVTVDFSKQFDSGITAGAFATFTDLSSDEYGEGSYTKGFYISIPFDVMTVKPSTNRATISWLPLTRDGGQMLNRKYQLFGVTDARYPWYSRKAVE</sequence>
<evidence type="ECO:0000256" key="1">
    <source>
        <dbReference type="SAM" id="SignalP"/>
    </source>
</evidence>
<dbReference type="Pfam" id="PF06082">
    <property type="entry name" value="YjbH"/>
    <property type="match status" value="1"/>
</dbReference>
<keyword evidence="1" id="KW-0732">Signal</keyword>
<dbReference type="EMBL" id="JAWJZI010000022">
    <property type="protein sequence ID" value="MDV5172145.1"/>
    <property type="molecule type" value="Genomic_DNA"/>
</dbReference>
<name>A0ABU3ZPX1_9GAMM</name>
<gene>
    <name evidence="2" type="ORF">R2X38_24385</name>
</gene>
<accession>A0ABU3ZPX1</accession>
<dbReference type="InterPro" id="IPR010344">
    <property type="entry name" value="YbjH"/>
</dbReference>
<evidence type="ECO:0000313" key="3">
    <source>
        <dbReference type="Proteomes" id="UP001186452"/>
    </source>
</evidence>
<dbReference type="RefSeq" id="WP_317524938.1">
    <property type="nucleotide sequence ID" value="NZ_JAWJZI010000022.1"/>
</dbReference>
<protein>
    <submittedName>
        <fullName evidence="2">YjbH domain-containing protein</fullName>
    </submittedName>
</protein>
<reference evidence="2 3" key="1">
    <citation type="submission" date="2023-10" db="EMBL/GenBank/DDBJ databases">
        <title>Marine bacteria isolated from horseshoe crab.</title>
        <authorList>
            <person name="Cheng T.H."/>
        </authorList>
    </citation>
    <scope>NUCLEOTIDE SEQUENCE [LARGE SCALE GENOMIC DNA]</scope>
    <source>
        <strain evidence="2 3">HSC6</strain>
    </source>
</reference>
<keyword evidence="3" id="KW-1185">Reference proteome</keyword>
<feature type="signal peptide" evidence="1">
    <location>
        <begin position="1"/>
        <end position="34"/>
    </location>
</feature>
<comment type="caution">
    <text evidence="2">The sequence shown here is derived from an EMBL/GenBank/DDBJ whole genome shotgun (WGS) entry which is preliminary data.</text>
</comment>
<dbReference type="Proteomes" id="UP001186452">
    <property type="component" value="Unassembled WGS sequence"/>
</dbReference>
<evidence type="ECO:0000313" key="2">
    <source>
        <dbReference type="EMBL" id="MDV5172145.1"/>
    </source>
</evidence>
<feature type="chain" id="PRO_5047415713" evidence="1">
    <location>
        <begin position="35"/>
        <end position="739"/>
    </location>
</feature>